<dbReference type="PANTHER" id="PTHR23284:SF0">
    <property type="entry name" value="PROLACTIN REGULATORY ELEMENT-BINDING PROTEIN"/>
    <property type="match status" value="1"/>
</dbReference>
<comment type="caution">
    <text evidence="14">The sequence shown here is derived from an EMBL/GenBank/DDBJ whole genome shotgun (WGS) entry which is preliminary data.</text>
</comment>
<keyword evidence="5" id="KW-0677">Repeat</keyword>
<keyword evidence="9 13" id="KW-1133">Transmembrane helix</keyword>
<proteinExistence type="predicted"/>
<dbReference type="SMART" id="SM00320">
    <property type="entry name" value="WD40"/>
    <property type="match status" value="3"/>
</dbReference>
<evidence type="ECO:0000256" key="11">
    <source>
        <dbReference type="PROSITE-ProRule" id="PRU00221"/>
    </source>
</evidence>
<feature type="repeat" description="WD" evidence="11">
    <location>
        <begin position="223"/>
        <end position="264"/>
    </location>
</feature>
<keyword evidence="2" id="KW-0813">Transport</keyword>
<keyword evidence="10 13" id="KW-0472">Membrane</keyword>
<dbReference type="Gene3D" id="2.130.10.10">
    <property type="entry name" value="YVTN repeat-like/Quinoprotein amine dehydrogenase"/>
    <property type="match status" value="1"/>
</dbReference>
<dbReference type="InterPro" id="IPR001680">
    <property type="entry name" value="WD40_rpt"/>
</dbReference>
<evidence type="ECO:0000256" key="6">
    <source>
        <dbReference type="ARBA" id="ARBA00022824"/>
    </source>
</evidence>
<gene>
    <name evidence="14" type="ORF">PR048_008166</name>
</gene>
<feature type="repeat" description="WD" evidence="11">
    <location>
        <begin position="191"/>
        <end position="213"/>
    </location>
</feature>
<dbReference type="PANTHER" id="PTHR23284">
    <property type="entry name" value="PROLACTIN REGULATORY ELEMENT BINDING PROTEIN"/>
    <property type="match status" value="1"/>
</dbReference>
<dbReference type="Pfam" id="PF00400">
    <property type="entry name" value="WD40"/>
    <property type="match status" value="2"/>
</dbReference>
<evidence type="ECO:0000256" key="2">
    <source>
        <dbReference type="ARBA" id="ARBA00022448"/>
    </source>
</evidence>
<feature type="transmembrane region" description="Helical" evidence="13">
    <location>
        <begin position="418"/>
        <end position="438"/>
    </location>
</feature>
<organism evidence="14 15">
    <name type="scientific">Dryococelus australis</name>
    <dbReference type="NCBI Taxonomy" id="614101"/>
    <lineage>
        <taxon>Eukaryota</taxon>
        <taxon>Metazoa</taxon>
        <taxon>Ecdysozoa</taxon>
        <taxon>Arthropoda</taxon>
        <taxon>Hexapoda</taxon>
        <taxon>Insecta</taxon>
        <taxon>Pterygota</taxon>
        <taxon>Neoptera</taxon>
        <taxon>Polyneoptera</taxon>
        <taxon>Phasmatodea</taxon>
        <taxon>Verophasmatodea</taxon>
        <taxon>Anareolatae</taxon>
        <taxon>Phasmatidae</taxon>
        <taxon>Eurycanthinae</taxon>
        <taxon>Dryococelus</taxon>
    </lineage>
</organism>
<dbReference type="EMBL" id="JARBHB010000003">
    <property type="protein sequence ID" value="KAJ8888674.1"/>
    <property type="molecule type" value="Genomic_DNA"/>
</dbReference>
<evidence type="ECO:0000313" key="14">
    <source>
        <dbReference type="EMBL" id="KAJ8888674.1"/>
    </source>
</evidence>
<feature type="region of interest" description="Disordered" evidence="12">
    <location>
        <begin position="113"/>
        <end position="162"/>
    </location>
</feature>
<evidence type="ECO:0000256" key="12">
    <source>
        <dbReference type="SAM" id="MobiDB-lite"/>
    </source>
</evidence>
<dbReference type="InterPro" id="IPR015943">
    <property type="entry name" value="WD40/YVTN_repeat-like_dom_sf"/>
</dbReference>
<evidence type="ECO:0000256" key="8">
    <source>
        <dbReference type="ARBA" id="ARBA00022927"/>
    </source>
</evidence>
<keyword evidence="6" id="KW-0256">Endoplasmic reticulum</keyword>
<comment type="subcellular location">
    <subcellularLocation>
        <location evidence="1">Endoplasmic reticulum membrane</location>
        <topology evidence="1">Single-pass membrane protein</topology>
    </subcellularLocation>
</comment>
<protein>
    <recommendedName>
        <fullName evidence="16">Prolactin regulatory element-binding protein</fullName>
    </recommendedName>
</protein>
<dbReference type="InterPro" id="IPR045260">
    <property type="entry name" value="Sec12-like"/>
</dbReference>
<evidence type="ECO:0000256" key="4">
    <source>
        <dbReference type="ARBA" id="ARBA00022692"/>
    </source>
</evidence>
<keyword evidence="7" id="KW-0931">ER-Golgi transport</keyword>
<evidence type="ECO:0008006" key="16">
    <source>
        <dbReference type="Google" id="ProtNLM"/>
    </source>
</evidence>
<evidence type="ECO:0000256" key="9">
    <source>
        <dbReference type="ARBA" id="ARBA00022989"/>
    </source>
</evidence>
<evidence type="ECO:0000256" key="1">
    <source>
        <dbReference type="ARBA" id="ARBA00004389"/>
    </source>
</evidence>
<sequence length="443" mass="48895">MPSIRRKEDGLLARVNFPLYAVQMLTSRHVLVAGGGGSANTGVANGFEIFELSHDGEQFVAEEVIRHETGPVVVMNCATRNSGRKCFLVAGQESHCQLYTVNIKVVNVHENNIPGHQHLTNRNTKNDSRKKNPTKLGGEGNRAVKKNKDADGKTQNVDSNGNSYQKLQFEIKPNDSVQTDFSEKEPVQRVVRISHSGKLMATAGTDGYVRLWSFPAMVKKLDIQAHSKEVDDVDFSPDEKWVVSISKDGTCVLWSTESGKKVGELKWPSAGEAKYLFKRCRFGVAEDRESPSRLFSIMNPVGRSGRHKAYLQLWDPSEGMLKRDVSYAESLSALAVSDNGRFVAVGTMFSGSVSMHVAFSLQRVLYVKEAHSMFVTGLEFLPQGLNGPPITSTAEAAVLSISVDNRVCIHSLPYRSSVPLWFAILLIIAAMFSAFLFCNYMGL</sequence>
<keyword evidence="4 13" id="KW-0812">Transmembrane</keyword>
<dbReference type="Proteomes" id="UP001159363">
    <property type="component" value="Chromosome 3"/>
</dbReference>
<reference evidence="14 15" key="1">
    <citation type="submission" date="2023-02" db="EMBL/GenBank/DDBJ databases">
        <title>LHISI_Scaffold_Assembly.</title>
        <authorList>
            <person name="Stuart O.P."/>
            <person name="Cleave R."/>
            <person name="Magrath M.J.L."/>
            <person name="Mikheyev A.S."/>
        </authorList>
    </citation>
    <scope>NUCLEOTIDE SEQUENCE [LARGE SCALE GENOMIC DNA]</scope>
    <source>
        <strain evidence="14">Daus_M_001</strain>
        <tissue evidence="14">Leg muscle</tissue>
    </source>
</reference>
<evidence type="ECO:0000256" key="5">
    <source>
        <dbReference type="ARBA" id="ARBA00022737"/>
    </source>
</evidence>
<evidence type="ECO:0000313" key="15">
    <source>
        <dbReference type="Proteomes" id="UP001159363"/>
    </source>
</evidence>
<keyword evidence="15" id="KW-1185">Reference proteome</keyword>
<keyword evidence="3 11" id="KW-0853">WD repeat</keyword>
<dbReference type="PROSITE" id="PS50294">
    <property type="entry name" value="WD_REPEATS_REGION"/>
    <property type="match status" value="1"/>
</dbReference>
<dbReference type="InterPro" id="IPR036322">
    <property type="entry name" value="WD40_repeat_dom_sf"/>
</dbReference>
<dbReference type="SUPFAM" id="SSF50978">
    <property type="entry name" value="WD40 repeat-like"/>
    <property type="match status" value="1"/>
</dbReference>
<name>A0ABQ9HWC2_9NEOP</name>
<dbReference type="PROSITE" id="PS50082">
    <property type="entry name" value="WD_REPEATS_2"/>
    <property type="match status" value="2"/>
</dbReference>
<feature type="compositionally biased region" description="Polar residues" evidence="12">
    <location>
        <begin position="153"/>
        <end position="162"/>
    </location>
</feature>
<evidence type="ECO:0000256" key="13">
    <source>
        <dbReference type="SAM" id="Phobius"/>
    </source>
</evidence>
<evidence type="ECO:0000256" key="10">
    <source>
        <dbReference type="ARBA" id="ARBA00023136"/>
    </source>
</evidence>
<evidence type="ECO:0000256" key="7">
    <source>
        <dbReference type="ARBA" id="ARBA00022892"/>
    </source>
</evidence>
<accession>A0ABQ9HWC2</accession>
<evidence type="ECO:0000256" key="3">
    <source>
        <dbReference type="ARBA" id="ARBA00022574"/>
    </source>
</evidence>
<keyword evidence="8" id="KW-0653">Protein transport</keyword>